<gene>
    <name evidence="1" type="ORF">GCM10007205_20770</name>
</gene>
<proteinExistence type="predicted"/>
<protein>
    <recommendedName>
        <fullName evidence="3">DUF2288 domain-containing protein</fullName>
    </recommendedName>
</protein>
<reference evidence="1" key="1">
    <citation type="journal article" date="2014" name="Int. J. Syst. Evol. Microbiol.">
        <title>Complete genome sequence of Corynebacterium casei LMG S-19264T (=DSM 44701T), isolated from a smear-ripened cheese.</title>
        <authorList>
            <consortium name="US DOE Joint Genome Institute (JGI-PGF)"/>
            <person name="Walter F."/>
            <person name="Albersmeier A."/>
            <person name="Kalinowski J."/>
            <person name="Ruckert C."/>
        </authorList>
    </citation>
    <scope>NUCLEOTIDE SEQUENCE</scope>
    <source>
        <strain evidence="1">CCM 7086</strain>
    </source>
</reference>
<keyword evidence="2" id="KW-1185">Reference proteome</keyword>
<dbReference type="InterPro" id="IPR018741">
    <property type="entry name" value="DUF2288"/>
</dbReference>
<sequence length="109" mass="12463">MNDEQERQLLHTKLNLETSQIAWEELQRFFAGGHVVVVSNELDLVDVAARVSIDDKTSIEQWINEGRIVRANDEHALAWSASNPLLWTVVARPWVLVQERKPEPGKSVH</sequence>
<dbReference type="Proteomes" id="UP000620266">
    <property type="component" value="Unassembled WGS sequence"/>
</dbReference>
<evidence type="ECO:0000313" key="1">
    <source>
        <dbReference type="EMBL" id="GGC11466.1"/>
    </source>
</evidence>
<dbReference type="RefSeq" id="WP_188396194.1">
    <property type="nucleotide sequence ID" value="NZ_BMCG01000004.1"/>
</dbReference>
<dbReference type="Pfam" id="PF10052">
    <property type="entry name" value="DUF2288"/>
    <property type="match status" value="1"/>
</dbReference>
<evidence type="ECO:0000313" key="2">
    <source>
        <dbReference type="Proteomes" id="UP000620266"/>
    </source>
</evidence>
<comment type="caution">
    <text evidence="1">The sequence shown here is derived from an EMBL/GenBank/DDBJ whole genome shotgun (WGS) entry which is preliminary data.</text>
</comment>
<dbReference type="AlphaFoldDB" id="A0A8J2UPU6"/>
<accession>A0A8J2UPU6</accession>
<dbReference type="EMBL" id="BMCG01000004">
    <property type="protein sequence ID" value="GGC11466.1"/>
    <property type="molecule type" value="Genomic_DNA"/>
</dbReference>
<name>A0A8J2UPU6_9BURK</name>
<reference evidence="1" key="2">
    <citation type="submission" date="2020-09" db="EMBL/GenBank/DDBJ databases">
        <authorList>
            <person name="Sun Q."/>
            <person name="Sedlacek I."/>
        </authorList>
    </citation>
    <scope>NUCLEOTIDE SEQUENCE</scope>
    <source>
        <strain evidence="1">CCM 7086</strain>
    </source>
</reference>
<evidence type="ECO:0008006" key="3">
    <source>
        <dbReference type="Google" id="ProtNLM"/>
    </source>
</evidence>
<organism evidence="1 2">
    <name type="scientific">Oxalicibacterium flavum</name>
    <dbReference type="NCBI Taxonomy" id="179467"/>
    <lineage>
        <taxon>Bacteria</taxon>
        <taxon>Pseudomonadati</taxon>
        <taxon>Pseudomonadota</taxon>
        <taxon>Betaproteobacteria</taxon>
        <taxon>Burkholderiales</taxon>
        <taxon>Oxalobacteraceae</taxon>
        <taxon>Oxalicibacterium</taxon>
    </lineage>
</organism>